<dbReference type="SMART" id="SM00014">
    <property type="entry name" value="acidPPc"/>
    <property type="match status" value="1"/>
</dbReference>
<proteinExistence type="predicted"/>
<evidence type="ECO:0000313" key="4">
    <source>
        <dbReference type="Proteomes" id="UP000237640"/>
    </source>
</evidence>
<dbReference type="GO" id="GO:0042392">
    <property type="term" value="F:sphingosine-1-phosphate phosphatase activity"/>
    <property type="evidence" value="ECO:0007669"/>
    <property type="project" value="TreeGrafter"/>
</dbReference>
<keyword evidence="1" id="KW-0812">Transmembrane</keyword>
<keyword evidence="4" id="KW-1185">Reference proteome</keyword>
<feature type="transmembrane region" description="Helical" evidence="1">
    <location>
        <begin position="133"/>
        <end position="151"/>
    </location>
</feature>
<dbReference type="Pfam" id="PF01569">
    <property type="entry name" value="PAP2"/>
    <property type="match status" value="1"/>
</dbReference>
<sequence length="193" mass="22052">MLDQMLSWDKQALLYLNNLGSPTFDSFWSLVTHITSWIPLFILFIILFLIKYPIKQALQKIGLLVLLIFAITGLCNYVKTIVGRLRPCNDETINGMMRILHTPSDFSFFSGHASSSFAVTFLVFLLLREKVKWAGIFFVWPILFSYSRLYLGVHFPLDIIVGTMVGVALAWFFFKGYNLLFHPAQGQSISNGQ</sequence>
<evidence type="ECO:0000313" key="3">
    <source>
        <dbReference type="EMBL" id="PRX53052.1"/>
    </source>
</evidence>
<keyword evidence="1" id="KW-0472">Membrane</keyword>
<name>A0A2T0M6J4_9FLAO</name>
<comment type="caution">
    <text evidence="3">The sequence shown here is derived from an EMBL/GenBank/DDBJ whole genome shotgun (WGS) entry which is preliminary data.</text>
</comment>
<dbReference type="OrthoDB" id="9789113at2"/>
<dbReference type="EMBL" id="PVYX01000003">
    <property type="protein sequence ID" value="PRX53052.1"/>
    <property type="molecule type" value="Genomic_DNA"/>
</dbReference>
<dbReference type="InterPro" id="IPR000326">
    <property type="entry name" value="PAP2/HPO"/>
</dbReference>
<dbReference type="AlphaFoldDB" id="A0A2T0M6J4"/>
<keyword evidence="1" id="KW-1133">Transmembrane helix</keyword>
<dbReference type="SUPFAM" id="SSF48317">
    <property type="entry name" value="Acid phosphatase/Vanadium-dependent haloperoxidase"/>
    <property type="match status" value="1"/>
</dbReference>
<dbReference type="Gene3D" id="1.20.144.10">
    <property type="entry name" value="Phosphatidic acid phosphatase type 2/haloperoxidase"/>
    <property type="match status" value="1"/>
</dbReference>
<dbReference type="PANTHER" id="PTHR14969">
    <property type="entry name" value="SPHINGOSINE-1-PHOSPHATE PHOSPHOHYDROLASE"/>
    <property type="match status" value="1"/>
</dbReference>
<dbReference type="InterPro" id="IPR036938">
    <property type="entry name" value="PAP2/HPO_sf"/>
</dbReference>
<feature type="transmembrane region" description="Helical" evidence="1">
    <location>
        <begin position="106"/>
        <end position="126"/>
    </location>
</feature>
<feature type="transmembrane region" description="Helical" evidence="1">
    <location>
        <begin position="157"/>
        <end position="174"/>
    </location>
</feature>
<feature type="transmembrane region" description="Helical" evidence="1">
    <location>
        <begin position="27"/>
        <end position="49"/>
    </location>
</feature>
<dbReference type="PANTHER" id="PTHR14969:SF13">
    <property type="entry name" value="AT30094P"/>
    <property type="match status" value="1"/>
</dbReference>
<gene>
    <name evidence="3" type="ORF">CLV81_3953</name>
</gene>
<reference evidence="3 4" key="1">
    <citation type="submission" date="2018-03" db="EMBL/GenBank/DDBJ databases">
        <title>Genomic Encyclopedia of Archaeal and Bacterial Type Strains, Phase II (KMG-II): from individual species to whole genera.</title>
        <authorList>
            <person name="Goeker M."/>
        </authorList>
    </citation>
    <scope>NUCLEOTIDE SEQUENCE [LARGE SCALE GENOMIC DNA]</scope>
    <source>
        <strain evidence="3 4">DSM 25027</strain>
    </source>
</reference>
<accession>A0A2T0M6J4</accession>
<organism evidence="3 4">
    <name type="scientific">Flagellimonas meridianipacifica</name>
    <dbReference type="NCBI Taxonomy" id="1080225"/>
    <lineage>
        <taxon>Bacteria</taxon>
        <taxon>Pseudomonadati</taxon>
        <taxon>Bacteroidota</taxon>
        <taxon>Flavobacteriia</taxon>
        <taxon>Flavobacteriales</taxon>
        <taxon>Flavobacteriaceae</taxon>
        <taxon>Flagellimonas</taxon>
    </lineage>
</organism>
<evidence type="ECO:0000259" key="2">
    <source>
        <dbReference type="SMART" id="SM00014"/>
    </source>
</evidence>
<protein>
    <submittedName>
        <fullName evidence="3">Undecaprenyl-diphosphatase</fullName>
    </submittedName>
</protein>
<dbReference type="RefSeq" id="WP_106147763.1">
    <property type="nucleotide sequence ID" value="NZ_PVYX01000003.1"/>
</dbReference>
<dbReference type="Proteomes" id="UP000237640">
    <property type="component" value="Unassembled WGS sequence"/>
</dbReference>
<feature type="transmembrane region" description="Helical" evidence="1">
    <location>
        <begin position="61"/>
        <end position="79"/>
    </location>
</feature>
<feature type="domain" description="Phosphatidic acid phosphatase type 2/haloperoxidase" evidence="2">
    <location>
        <begin position="61"/>
        <end position="174"/>
    </location>
</feature>
<evidence type="ECO:0000256" key="1">
    <source>
        <dbReference type="SAM" id="Phobius"/>
    </source>
</evidence>